<reference evidence="2 3" key="1">
    <citation type="submission" date="2022-05" db="EMBL/GenBank/DDBJ databases">
        <authorList>
            <consortium name="Genoscope - CEA"/>
            <person name="William W."/>
        </authorList>
    </citation>
    <scope>NUCLEOTIDE SEQUENCE [LARGE SCALE GENOMIC DNA]</scope>
</reference>
<proteinExistence type="predicted"/>
<gene>
    <name evidence="2" type="ORF">PEVE_00011886</name>
</gene>
<sequence length="148" mass="17086">MDTSLSQLVKVERSLGNRYIRILALDVAYGINYLDCFQPNPILHRDVNSGNVMVWRQGDKWRGKLCDFGSAEFMGSKMSPKIQGIRFILFRRQAVHARLLRIFGSKINCSRRSDKRVAEGVKVEQHDEKLRLALNSKEKFSSHSQEVF</sequence>
<evidence type="ECO:0000259" key="1">
    <source>
        <dbReference type="PROSITE" id="PS50011"/>
    </source>
</evidence>
<dbReference type="PROSITE" id="PS50011">
    <property type="entry name" value="PROTEIN_KINASE_DOM"/>
    <property type="match status" value="1"/>
</dbReference>
<dbReference type="EMBL" id="CALNXI010001869">
    <property type="protein sequence ID" value="CAH3178675.1"/>
    <property type="molecule type" value="Genomic_DNA"/>
</dbReference>
<evidence type="ECO:0000313" key="3">
    <source>
        <dbReference type="Proteomes" id="UP001159427"/>
    </source>
</evidence>
<dbReference type="InterPro" id="IPR011009">
    <property type="entry name" value="Kinase-like_dom_sf"/>
</dbReference>
<dbReference type="Gene3D" id="1.10.510.10">
    <property type="entry name" value="Transferase(Phosphotransferase) domain 1"/>
    <property type="match status" value="1"/>
</dbReference>
<dbReference type="InterPro" id="IPR000719">
    <property type="entry name" value="Prot_kinase_dom"/>
</dbReference>
<organism evidence="2 3">
    <name type="scientific">Porites evermanni</name>
    <dbReference type="NCBI Taxonomy" id="104178"/>
    <lineage>
        <taxon>Eukaryota</taxon>
        <taxon>Metazoa</taxon>
        <taxon>Cnidaria</taxon>
        <taxon>Anthozoa</taxon>
        <taxon>Hexacorallia</taxon>
        <taxon>Scleractinia</taxon>
        <taxon>Fungiina</taxon>
        <taxon>Poritidae</taxon>
        <taxon>Porites</taxon>
    </lineage>
</organism>
<dbReference type="SUPFAM" id="SSF56112">
    <property type="entry name" value="Protein kinase-like (PK-like)"/>
    <property type="match status" value="1"/>
</dbReference>
<evidence type="ECO:0000313" key="2">
    <source>
        <dbReference type="EMBL" id="CAH3178675.1"/>
    </source>
</evidence>
<accession>A0ABN8RH01</accession>
<dbReference type="Proteomes" id="UP001159427">
    <property type="component" value="Unassembled WGS sequence"/>
</dbReference>
<dbReference type="Pfam" id="PF00069">
    <property type="entry name" value="Pkinase"/>
    <property type="match status" value="1"/>
</dbReference>
<comment type="caution">
    <text evidence="2">The sequence shown here is derived from an EMBL/GenBank/DDBJ whole genome shotgun (WGS) entry which is preliminary data.</text>
</comment>
<keyword evidence="3" id="KW-1185">Reference proteome</keyword>
<protein>
    <recommendedName>
        <fullName evidence="1">Protein kinase domain-containing protein</fullName>
    </recommendedName>
</protein>
<feature type="domain" description="Protein kinase" evidence="1">
    <location>
        <begin position="1"/>
        <end position="148"/>
    </location>
</feature>
<name>A0ABN8RH01_9CNID</name>